<dbReference type="GO" id="GO:0016788">
    <property type="term" value="F:hydrolase activity, acting on ester bonds"/>
    <property type="evidence" value="ECO:0007669"/>
    <property type="project" value="InterPro"/>
</dbReference>
<dbReference type="STRING" id="27835.A0A0N4XDE5"/>
<feature type="region of interest" description="Disordered" evidence="3">
    <location>
        <begin position="590"/>
        <end position="654"/>
    </location>
</feature>
<keyword evidence="5" id="KW-1185">Reference proteome</keyword>
<dbReference type="WBParaSite" id="NBR_0000053701-mRNA-1">
    <property type="protein sequence ID" value="NBR_0000053701-mRNA-1"/>
    <property type="gene ID" value="NBR_0000053701"/>
</dbReference>
<gene>
    <name evidence="4" type="ORF">NBR_LOCUS538</name>
</gene>
<evidence type="ECO:0000313" key="6">
    <source>
        <dbReference type="WBParaSite" id="NBR_0000053701-mRNA-1"/>
    </source>
</evidence>
<feature type="region of interest" description="Disordered" evidence="3">
    <location>
        <begin position="202"/>
        <end position="224"/>
    </location>
</feature>
<dbReference type="InterPro" id="IPR032466">
    <property type="entry name" value="Metal_Hydrolase"/>
</dbReference>
<proteinExistence type="inferred from homology"/>
<evidence type="ECO:0000313" key="5">
    <source>
        <dbReference type="Proteomes" id="UP000271162"/>
    </source>
</evidence>
<evidence type="ECO:0000256" key="1">
    <source>
        <dbReference type="ARBA" id="ARBA00009275"/>
    </source>
</evidence>
<reference evidence="4 5" key="2">
    <citation type="submission" date="2018-11" db="EMBL/GenBank/DDBJ databases">
        <authorList>
            <consortium name="Pathogen Informatics"/>
        </authorList>
    </citation>
    <scope>NUCLEOTIDE SEQUENCE [LARGE SCALE GENOMIC DNA]</scope>
</reference>
<dbReference type="SUPFAM" id="SSF51556">
    <property type="entry name" value="Metallo-dependent hydrolases"/>
    <property type="match status" value="1"/>
</dbReference>
<dbReference type="InterPro" id="IPR001130">
    <property type="entry name" value="TatD-like"/>
</dbReference>
<dbReference type="Gene3D" id="3.20.20.140">
    <property type="entry name" value="Metal-dependent hydrolases"/>
    <property type="match status" value="1"/>
</dbReference>
<dbReference type="AlphaFoldDB" id="A0A0N4XDE5"/>
<dbReference type="InterPro" id="IPR018228">
    <property type="entry name" value="DNase_TatD-rel_CS"/>
</dbReference>
<protein>
    <submittedName>
        <fullName evidence="6">Deoxyribonuclease TATDN2</fullName>
    </submittedName>
</protein>
<evidence type="ECO:0000256" key="3">
    <source>
        <dbReference type="SAM" id="MobiDB-lite"/>
    </source>
</evidence>
<reference evidence="6" key="1">
    <citation type="submission" date="2017-02" db="UniProtKB">
        <authorList>
            <consortium name="WormBaseParasite"/>
        </authorList>
    </citation>
    <scope>IDENTIFICATION</scope>
</reference>
<comment type="similarity">
    <text evidence="1">Belongs to the metallo-dependent hydrolases superfamily. TatD-type hydrolase family.</text>
</comment>
<name>A0A0N4XDE5_NIPBR</name>
<dbReference type="PANTHER" id="PTHR46363">
    <property type="entry name" value="DEOXYRIBONUCLEASE TATDN2-RELATED"/>
    <property type="match status" value="1"/>
</dbReference>
<dbReference type="Pfam" id="PF01026">
    <property type="entry name" value="TatD_DNase"/>
    <property type="match status" value="1"/>
</dbReference>
<evidence type="ECO:0000256" key="2">
    <source>
        <dbReference type="ARBA" id="ARBA00022801"/>
    </source>
</evidence>
<dbReference type="EMBL" id="UYSL01000243">
    <property type="protein sequence ID" value="VDL63265.1"/>
    <property type="molecule type" value="Genomic_DNA"/>
</dbReference>
<accession>A0A0N4XDE5</accession>
<evidence type="ECO:0000313" key="4">
    <source>
        <dbReference type="EMBL" id="VDL63265.1"/>
    </source>
</evidence>
<sequence length="810" mass="93696">MTTPEQSLTTDTLLLKLKNLTTTHLQLLEQMPDCPDPHQLYEQVIGNIYYIHRTLRDVRLMDSKIELLNRSDLPKPTVIQRIETLQEQITNIRLRFQLARTEFEKLDLQFGVMKATGTIKQAQWDQWMHQVHFDVDATPLTTERRQLDDKIREYTDFLETYNEYLVRLKDRLHTETATEQLSNRFETEVIRRLSSIETLLLHNSSGKPTTEEPAEHQPSPRPAREVEIVNTLDTEGLDVTNASDMSENTDPTHEQILISNNTEFMEELDYDEEPDTHHPDHLTIVVNMSNENKDPKTTHTYSDIRHEVSQSFIDSHCHLDFLHNRHGSNDWNNSSSKFGHPYFSGCIPNFVNPAIFTEYSVGYDPEWLKRELQNPFVLGATYGCHPHFSHQYGHEIRKLLKPILEAQQRYKCLAIGECGLDYKRNDVDATTQKRVFMAQLLLAKEHDLPIVIHCRSGPRGDAESDCLQVMQQAELPTSHLIHRHCFSESWKVAKRWLQEYTNIHFAFTSICASWENPKHKNKWEVLEKLPLGKILLETDGPYFKPAQYHSLANNDTRDDVSYPPMAVNVAFIIARAKNIDVNEVIKTTTENTRRVTESTGKRTPATSHQLKARPTPTPPSSYAPREVFTIPKTPSDTEKPQTARQKDDNHKDSIRDLKDQLREARASRAAAEERLKVLTSQRHITRMIGSETPDNNIPSTLTCAFCKRQGCHFSDACPIVINSTTRKDMINKGRRCSTCLKTHAKYLKCNKHDEPCRYCKQAGHHCALCDIPEIAERTREEIRDTRETIDNFTFIISDLKKQIHRRNRSP</sequence>
<feature type="compositionally biased region" description="Basic and acidic residues" evidence="3">
    <location>
        <begin position="635"/>
        <end position="654"/>
    </location>
</feature>
<dbReference type="PANTHER" id="PTHR46363:SF1">
    <property type="entry name" value="DEOXYRIBONUCLEASE TATDN2-RELATED"/>
    <property type="match status" value="1"/>
</dbReference>
<dbReference type="CDD" id="cd01310">
    <property type="entry name" value="TatD_DNAse"/>
    <property type="match status" value="1"/>
</dbReference>
<dbReference type="PROSITE" id="PS01091">
    <property type="entry name" value="TATD_3"/>
    <property type="match status" value="1"/>
</dbReference>
<dbReference type="PROSITE" id="PS01137">
    <property type="entry name" value="TATD_1"/>
    <property type="match status" value="1"/>
</dbReference>
<feature type="compositionally biased region" description="Basic and acidic residues" evidence="3">
    <location>
        <begin position="591"/>
        <end position="600"/>
    </location>
</feature>
<keyword evidence="2" id="KW-0378">Hydrolase</keyword>
<dbReference type="Proteomes" id="UP000271162">
    <property type="component" value="Unassembled WGS sequence"/>
</dbReference>
<organism evidence="6">
    <name type="scientific">Nippostrongylus brasiliensis</name>
    <name type="common">Rat hookworm</name>
    <dbReference type="NCBI Taxonomy" id="27835"/>
    <lineage>
        <taxon>Eukaryota</taxon>
        <taxon>Metazoa</taxon>
        <taxon>Ecdysozoa</taxon>
        <taxon>Nematoda</taxon>
        <taxon>Chromadorea</taxon>
        <taxon>Rhabditida</taxon>
        <taxon>Rhabditina</taxon>
        <taxon>Rhabditomorpha</taxon>
        <taxon>Strongyloidea</taxon>
        <taxon>Heligmosomidae</taxon>
        <taxon>Nippostrongylus</taxon>
    </lineage>
</organism>